<gene>
    <name evidence="2" type="ORF">QQS35_21805</name>
</gene>
<dbReference type="Proteomes" id="UP001235343">
    <property type="component" value="Unassembled WGS sequence"/>
</dbReference>
<name>A0ABT7LB45_9BACI</name>
<keyword evidence="1" id="KW-0732">Signal</keyword>
<sequence>MKNLFMLLLPLIVFSGILVGFTTTQEDHDAFKNNNGENIVNKIETIQNSVEELSKTLVNNKNNFQKINRIGSEIANEWDVIDTTIEDQYPDEFTKLHRSLFPIITLATEATPYTHKLKKLIGPAQQSLERFQKNISS</sequence>
<dbReference type="EMBL" id="JASTZU010000063">
    <property type="protein sequence ID" value="MDL4843077.1"/>
    <property type="molecule type" value="Genomic_DNA"/>
</dbReference>
<proteinExistence type="predicted"/>
<comment type="caution">
    <text evidence="2">The sequence shown here is derived from an EMBL/GenBank/DDBJ whole genome shotgun (WGS) entry which is preliminary data.</text>
</comment>
<feature type="chain" id="PRO_5046981274" evidence="1">
    <location>
        <begin position="21"/>
        <end position="137"/>
    </location>
</feature>
<feature type="signal peptide" evidence="1">
    <location>
        <begin position="1"/>
        <end position="20"/>
    </location>
</feature>
<evidence type="ECO:0000256" key="1">
    <source>
        <dbReference type="SAM" id="SignalP"/>
    </source>
</evidence>
<organism evidence="2 3">
    <name type="scientific">Aquibacillus rhizosphaerae</name>
    <dbReference type="NCBI Taxonomy" id="3051431"/>
    <lineage>
        <taxon>Bacteria</taxon>
        <taxon>Bacillati</taxon>
        <taxon>Bacillota</taxon>
        <taxon>Bacilli</taxon>
        <taxon>Bacillales</taxon>
        <taxon>Bacillaceae</taxon>
        <taxon>Aquibacillus</taxon>
    </lineage>
</organism>
<evidence type="ECO:0000313" key="3">
    <source>
        <dbReference type="Proteomes" id="UP001235343"/>
    </source>
</evidence>
<reference evidence="2 3" key="1">
    <citation type="submission" date="2023-06" db="EMBL/GenBank/DDBJ databases">
        <title>Aquibacillus rhizosphaerae LR5S19.</title>
        <authorList>
            <person name="Sun J.-Q."/>
        </authorList>
    </citation>
    <scope>NUCLEOTIDE SEQUENCE [LARGE SCALE GENOMIC DNA]</scope>
    <source>
        <strain evidence="2 3">LR5S19</strain>
    </source>
</reference>
<evidence type="ECO:0000313" key="2">
    <source>
        <dbReference type="EMBL" id="MDL4843077.1"/>
    </source>
</evidence>
<dbReference type="RefSeq" id="WP_285934369.1">
    <property type="nucleotide sequence ID" value="NZ_JASTZU010000063.1"/>
</dbReference>
<keyword evidence="3" id="KW-1185">Reference proteome</keyword>
<accession>A0ABT7LB45</accession>
<protein>
    <submittedName>
        <fullName evidence="2">Uncharacterized protein</fullName>
    </submittedName>
</protein>